<name>A0A9N9K9C3_9GLOM</name>
<protein>
    <submittedName>
        <fullName evidence="1">5263_t:CDS:1</fullName>
    </submittedName>
</protein>
<dbReference type="EMBL" id="CAJVPZ010095830">
    <property type="protein sequence ID" value="CAG8818419.1"/>
    <property type="molecule type" value="Genomic_DNA"/>
</dbReference>
<evidence type="ECO:0000313" key="1">
    <source>
        <dbReference type="EMBL" id="CAG8818419.1"/>
    </source>
</evidence>
<proteinExistence type="predicted"/>
<reference evidence="1" key="1">
    <citation type="submission" date="2021-06" db="EMBL/GenBank/DDBJ databases">
        <authorList>
            <person name="Kallberg Y."/>
            <person name="Tangrot J."/>
            <person name="Rosling A."/>
        </authorList>
    </citation>
    <scope>NUCLEOTIDE SEQUENCE</scope>
    <source>
        <strain evidence="1">IN212</strain>
    </source>
</reference>
<feature type="non-terminal residue" evidence="1">
    <location>
        <position position="148"/>
    </location>
</feature>
<organism evidence="1 2">
    <name type="scientific">Racocetra fulgida</name>
    <dbReference type="NCBI Taxonomy" id="60492"/>
    <lineage>
        <taxon>Eukaryota</taxon>
        <taxon>Fungi</taxon>
        <taxon>Fungi incertae sedis</taxon>
        <taxon>Mucoromycota</taxon>
        <taxon>Glomeromycotina</taxon>
        <taxon>Glomeromycetes</taxon>
        <taxon>Diversisporales</taxon>
        <taxon>Gigasporaceae</taxon>
        <taxon>Racocetra</taxon>
    </lineage>
</organism>
<evidence type="ECO:0000313" key="2">
    <source>
        <dbReference type="Proteomes" id="UP000789396"/>
    </source>
</evidence>
<accession>A0A9N9K9C3</accession>
<comment type="caution">
    <text evidence="1">The sequence shown here is derived from an EMBL/GenBank/DDBJ whole genome shotgun (WGS) entry which is preliminary data.</text>
</comment>
<gene>
    <name evidence="1" type="ORF">RFULGI_LOCUS19416</name>
</gene>
<keyword evidence="2" id="KW-1185">Reference proteome</keyword>
<dbReference type="AlphaFoldDB" id="A0A9N9K9C3"/>
<sequence length="148" mass="16487">SQRSRFIIDGVFADENGDEPVLYIQELLVPLLKPWAEIRFQIEQIKFKSSFEVSVIINSNFVAGNKHEEIKAFYGNAVLPNKELVKNYRNLIVSVVSATSADLKDRHVSERQCTGVRQALAAITDNIKCIKRYDKSTNTGSAIAAAAT</sequence>
<dbReference type="Proteomes" id="UP000789396">
    <property type="component" value="Unassembled WGS sequence"/>
</dbReference>
<feature type="non-terminal residue" evidence="1">
    <location>
        <position position="1"/>
    </location>
</feature>